<feature type="signal peptide" evidence="4">
    <location>
        <begin position="1"/>
        <end position="17"/>
    </location>
</feature>
<evidence type="ECO:0000256" key="1">
    <source>
        <dbReference type="ARBA" id="ARBA00022729"/>
    </source>
</evidence>
<evidence type="ECO:0000259" key="5">
    <source>
        <dbReference type="PROSITE" id="PS51034"/>
    </source>
</evidence>
<accession>A0AAW0MZG7</accession>
<feature type="region of interest" description="Disordered" evidence="3">
    <location>
        <begin position="797"/>
        <end position="820"/>
    </location>
</feature>
<organism evidence="6 7">
    <name type="scientific">Mugilogobius chulae</name>
    <name type="common">yellowstripe goby</name>
    <dbReference type="NCBI Taxonomy" id="88201"/>
    <lineage>
        <taxon>Eukaryota</taxon>
        <taxon>Metazoa</taxon>
        <taxon>Chordata</taxon>
        <taxon>Craniata</taxon>
        <taxon>Vertebrata</taxon>
        <taxon>Euteleostomi</taxon>
        <taxon>Actinopterygii</taxon>
        <taxon>Neopterygii</taxon>
        <taxon>Teleostei</taxon>
        <taxon>Neoteleostei</taxon>
        <taxon>Acanthomorphata</taxon>
        <taxon>Gobiaria</taxon>
        <taxon>Gobiiformes</taxon>
        <taxon>Gobioidei</taxon>
        <taxon>Gobiidae</taxon>
        <taxon>Gobionellinae</taxon>
        <taxon>Mugilogobius</taxon>
    </lineage>
</organism>
<dbReference type="PROSITE" id="PS51034">
    <property type="entry name" value="ZP_2"/>
    <property type="match status" value="1"/>
</dbReference>
<dbReference type="Proteomes" id="UP001460270">
    <property type="component" value="Unassembled WGS sequence"/>
</dbReference>
<dbReference type="Gene3D" id="2.60.40.4100">
    <property type="entry name" value="Zona pellucida, ZP-C domain"/>
    <property type="match status" value="1"/>
</dbReference>
<evidence type="ECO:0000256" key="4">
    <source>
        <dbReference type="SAM" id="SignalP"/>
    </source>
</evidence>
<evidence type="ECO:0000256" key="3">
    <source>
        <dbReference type="SAM" id="MobiDB-lite"/>
    </source>
</evidence>
<dbReference type="AlphaFoldDB" id="A0AAW0MZG7"/>
<dbReference type="Gene3D" id="2.60.40.3210">
    <property type="entry name" value="Zona pellucida, ZP-N domain"/>
    <property type="match status" value="1"/>
</dbReference>
<keyword evidence="2" id="KW-1015">Disulfide bond</keyword>
<feature type="domain" description="ZP" evidence="5">
    <location>
        <begin position="502"/>
        <end position="755"/>
    </location>
</feature>
<evidence type="ECO:0000256" key="2">
    <source>
        <dbReference type="ARBA" id="ARBA00023157"/>
    </source>
</evidence>
<keyword evidence="7" id="KW-1185">Reference proteome</keyword>
<evidence type="ECO:0000313" key="7">
    <source>
        <dbReference type="Proteomes" id="UP001460270"/>
    </source>
</evidence>
<name>A0AAW0MZG7_9GOBI</name>
<dbReference type="SMART" id="SM00241">
    <property type="entry name" value="ZP"/>
    <property type="match status" value="1"/>
</dbReference>
<dbReference type="EMBL" id="JBBPFD010000020">
    <property type="protein sequence ID" value="KAK7884567.1"/>
    <property type="molecule type" value="Genomic_DNA"/>
</dbReference>
<dbReference type="InterPro" id="IPR042235">
    <property type="entry name" value="ZP-C_dom"/>
</dbReference>
<dbReference type="PANTHER" id="PTHR14002:SF43">
    <property type="entry name" value="DELTA-LIKE PROTEIN"/>
    <property type="match status" value="1"/>
</dbReference>
<evidence type="ECO:0000313" key="6">
    <source>
        <dbReference type="EMBL" id="KAK7884567.1"/>
    </source>
</evidence>
<keyword evidence="1 4" id="KW-0732">Signal</keyword>
<sequence length="820" mass="89664">MLLLLLYLALVTHLTGAATEDISSCSVAYFGKVSTSLEVKSDSSGTSSVCFLESGTSDAGGDCMKFNLNVPTVRVEVDPQSASPRSCKIHLTFTVNNQDALVLTIIPSGTVGSLGKETTLSVGVKTQTTVELYVEDKLMKTVNYESSGAGEDVDLTGCRHKGNFVEKLQKACSDKTVLVTCGTNGEINEEQCGRAQVCFRDSTTPAKCVLHAQCSVVGPAMMDFKGQHALAPDFCSYTLLEAGVLKVVAQFKERRRTDMPFLHRIIITLKESDTKTNTIIIGPGRQVKVNTSPLTFSEGNLQQTIDSVILAYSDNICVATIISKENGKPNWIIVMDGTSVLITGDGDSPLPDEVTGSCIDISQGAIKNQEHSPNGCDTVPTEPVDSSIDCPTRTQRCATILSEESIQSCSHPNYLHQQFSEACKETLCKYPEQDELYCQFLSSFAKMCGVQEAVNYLEKAYCSLNECPDTVCRDSEFCEHVGVPRCKCRAGVYKDFKQGETTCQNQQASVSIPLCVLTEKGLDVKDLHLNQKSCKGTVDATKEQITFSFDSSAQCDTKQEEQNDKIVFKNTVQFDAKTDSELISRKSSYKLDFSCFYSQPDDQNIHFKTKGADGLMAAIKGSWPYKINVGMFSDLNLKNPIDFSKGLTKNQMIYISLETDGMDGALLLMKADDCYATDSETGGSKYSLISGGCGNPKDKSIKVFPAKGNRGTVMRIKMFQFKGGKKNVFLKCKMKLCLSTTPGCKPDCDSKTPGNSGNTASLIKLANSAAQWILWRETRMILGLYFMCLIDNRGIEETRGESSEESEERGLRLSPDDEVT</sequence>
<protein>
    <recommendedName>
        <fullName evidence="5">ZP domain-containing protein</fullName>
    </recommendedName>
</protein>
<gene>
    <name evidence="6" type="ORF">WMY93_027690</name>
</gene>
<reference evidence="7" key="1">
    <citation type="submission" date="2024-04" db="EMBL/GenBank/DDBJ databases">
        <title>Salinicola lusitanus LLJ914,a marine bacterium isolated from the Okinawa Trough.</title>
        <authorList>
            <person name="Li J."/>
        </authorList>
    </citation>
    <scope>NUCLEOTIDE SEQUENCE [LARGE SCALE GENOMIC DNA]</scope>
</reference>
<feature type="chain" id="PRO_5043530534" description="ZP domain-containing protein" evidence="4">
    <location>
        <begin position="18"/>
        <end position="820"/>
    </location>
</feature>
<dbReference type="PANTHER" id="PTHR14002">
    <property type="entry name" value="ENDOGLIN/TGF-BETA RECEPTOR TYPE III"/>
    <property type="match status" value="1"/>
</dbReference>
<dbReference type="InterPro" id="IPR001507">
    <property type="entry name" value="ZP_dom"/>
</dbReference>
<proteinExistence type="predicted"/>
<comment type="caution">
    <text evidence="6">The sequence shown here is derived from an EMBL/GenBank/DDBJ whole genome shotgun (WGS) entry which is preliminary data.</text>
</comment>